<keyword evidence="1" id="KW-0472">Membrane</keyword>
<feature type="transmembrane region" description="Helical" evidence="1">
    <location>
        <begin position="37"/>
        <end position="60"/>
    </location>
</feature>
<keyword evidence="1" id="KW-1133">Transmembrane helix</keyword>
<sequence>MLVMVRISIAGVNRSAFGIQYYCRTSLRKSSYWQNNLTLRVTICKLCLNWLFALYLYFIIL</sequence>
<name>A0A0E9PN74_ANGAN</name>
<dbReference type="AlphaFoldDB" id="A0A0E9PN74"/>
<protein>
    <submittedName>
        <fullName evidence="2">Uncharacterized protein</fullName>
    </submittedName>
</protein>
<organism evidence="2">
    <name type="scientific">Anguilla anguilla</name>
    <name type="common">European freshwater eel</name>
    <name type="synonym">Muraena anguilla</name>
    <dbReference type="NCBI Taxonomy" id="7936"/>
    <lineage>
        <taxon>Eukaryota</taxon>
        <taxon>Metazoa</taxon>
        <taxon>Chordata</taxon>
        <taxon>Craniata</taxon>
        <taxon>Vertebrata</taxon>
        <taxon>Euteleostomi</taxon>
        <taxon>Actinopterygii</taxon>
        <taxon>Neopterygii</taxon>
        <taxon>Teleostei</taxon>
        <taxon>Anguilliformes</taxon>
        <taxon>Anguillidae</taxon>
        <taxon>Anguilla</taxon>
    </lineage>
</organism>
<reference evidence="2" key="2">
    <citation type="journal article" date="2015" name="Fish Shellfish Immunol.">
        <title>Early steps in the European eel (Anguilla anguilla)-Vibrio vulnificus interaction in the gills: Role of the RtxA13 toxin.</title>
        <authorList>
            <person name="Callol A."/>
            <person name="Pajuelo D."/>
            <person name="Ebbesson L."/>
            <person name="Teles M."/>
            <person name="MacKenzie S."/>
            <person name="Amaro C."/>
        </authorList>
    </citation>
    <scope>NUCLEOTIDE SEQUENCE</scope>
</reference>
<evidence type="ECO:0000313" key="2">
    <source>
        <dbReference type="EMBL" id="JAH06101.1"/>
    </source>
</evidence>
<dbReference type="EMBL" id="GBXM01102476">
    <property type="protein sequence ID" value="JAH06101.1"/>
    <property type="molecule type" value="Transcribed_RNA"/>
</dbReference>
<accession>A0A0E9PN74</accession>
<evidence type="ECO:0000256" key="1">
    <source>
        <dbReference type="SAM" id="Phobius"/>
    </source>
</evidence>
<keyword evidence="1" id="KW-0812">Transmembrane</keyword>
<proteinExistence type="predicted"/>
<reference evidence="2" key="1">
    <citation type="submission" date="2014-11" db="EMBL/GenBank/DDBJ databases">
        <authorList>
            <person name="Amaro Gonzalez C."/>
        </authorList>
    </citation>
    <scope>NUCLEOTIDE SEQUENCE</scope>
</reference>